<accession>A0A673UY36</accession>
<reference evidence="1" key="2">
    <citation type="submission" date="2025-08" db="UniProtKB">
        <authorList>
            <consortium name="Ensembl"/>
        </authorList>
    </citation>
    <scope>IDENTIFICATION</scope>
</reference>
<dbReference type="AlphaFoldDB" id="A0A673UY36"/>
<name>A0A673UY36_SURSU</name>
<dbReference type="Proteomes" id="UP000472268">
    <property type="component" value="Chromosome 4"/>
</dbReference>
<reference evidence="1 2" key="1">
    <citation type="submission" date="2019-05" db="EMBL/GenBank/DDBJ databases">
        <title>A Chromosome-scale Meerkat (S. suricatta) Genome Assembly.</title>
        <authorList>
            <person name="Dudchenko O."/>
            <person name="Lieberman Aiden E."/>
            <person name="Tung J."/>
            <person name="Barreiro L.B."/>
            <person name="Clutton-Brock T.H."/>
        </authorList>
    </citation>
    <scope>NUCLEOTIDE SEQUENCE [LARGE SCALE GENOMIC DNA]</scope>
</reference>
<dbReference type="Ensembl" id="ENSSSUT00005033693.1">
    <property type="protein sequence ID" value="ENSSSUP00005029519.1"/>
    <property type="gene ID" value="ENSSSUG00005019069.1"/>
</dbReference>
<evidence type="ECO:0000313" key="2">
    <source>
        <dbReference type="Proteomes" id="UP000472268"/>
    </source>
</evidence>
<organism evidence="1 2">
    <name type="scientific">Suricata suricatta</name>
    <name type="common">Meerkat</name>
    <dbReference type="NCBI Taxonomy" id="37032"/>
    <lineage>
        <taxon>Eukaryota</taxon>
        <taxon>Metazoa</taxon>
        <taxon>Chordata</taxon>
        <taxon>Craniata</taxon>
        <taxon>Vertebrata</taxon>
        <taxon>Euteleostomi</taxon>
        <taxon>Mammalia</taxon>
        <taxon>Eutheria</taxon>
        <taxon>Laurasiatheria</taxon>
        <taxon>Carnivora</taxon>
        <taxon>Feliformia</taxon>
        <taxon>Herpestidae</taxon>
        <taxon>Suricata</taxon>
    </lineage>
</organism>
<dbReference type="PROSITE" id="PS51257">
    <property type="entry name" value="PROKAR_LIPOPROTEIN"/>
    <property type="match status" value="1"/>
</dbReference>
<reference evidence="1" key="3">
    <citation type="submission" date="2025-09" db="UniProtKB">
        <authorList>
            <consortium name="Ensembl"/>
        </authorList>
    </citation>
    <scope>IDENTIFICATION</scope>
</reference>
<keyword evidence="2" id="KW-1185">Reference proteome</keyword>
<proteinExistence type="predicted"/>
<sequence length="97" mass="11681">MREGWRGQDQSLWREPRLWHLRPLPQGGCTLLSCSANPSFLKPRRCWTWSTSYRNRSRKESSRSLSSKDWMPQVTKPRFGKTTASFFFFFFFLIRDQ</sequence>
<protein>
    <submittedName>
        <fullName evidence="1">Uncharacterized protein</fullName>
    </submittedName>
</protein>
<evidence type="ECO:0000313" key="1">
    <source>
        <dbReference type="Ensembl" id="ENSSSUP00005029519.1"/>
    </source>
</evidence>